<dbReference type="GO" id="GO:0016740">
    <property type="term" value="F:transferase activity"/>
    <property type="evidence" value="ECO:0007669"/>
    <property type="project" value="UniProtKB-KW"/>
</dbReference>
<dbReference type="SUPFAM" id="SSF51161">
    <property type="entry name" value="Trimeric LpxA-like enzymes"/>
    <property type="match status" value="1"/>
</dbReference>
<dbReference type="PANTHER" id="PTHR43300:SF11">
    <property type="entry name" value="ACETYLTRANSFERASE RV3034C-RELATED"/>
    <property type="match status" value="1"/>
</dbReference>
<dbReference type="EMBL" id="QSFX01000071">
    <property type="protein sequence ID" value="RHA81911.1"/>
    <property type="molecule type" value="Genomic_DNA"/>
</dbReference>
<dbReference type="CDD" id="cd03349">
    <property type="entry name" value="LbH_XAT"/>
    <property type="match status" value="1"/>
</dbReference>
<dbReference type="AlphaFoldDB" id="A0A3R6GTT4"/>
<evidence type="ECO:0000313" key="2">
    <source>
        <dbReference type="Proteomes" id="UP000283492"/>
    </source>
</evidence>
<evidence type="ECO:0000313" key="1">
    <source>
        <dbReference type="EMBL" id="RHA81911.1"/>
    </source>
</evidence>
<dbReference type="InterPro" id="IPR050179">
    <property type="entry name" value="Trans_hexapeptide_repeat"/>
</dbReference>
<accession>A0A3R6GTT4</accession>
<dbReference type="InterPro" id="IPR011004">
    <property type="entry name" value="Trimer_LpxA-like_sf"/>
</dbReference>
<gene>
    <name evidence="1" type="ORF">DW914_19005</name>
</gene>
<dbReference type="Pfam" id="PF00132">
    <property type="entry name" value="Hexapep"/>
    <property type="match status" value="1"/>
</dbReference>
<protein>
    <submittedName>
        <fullName evidence="1">Antibiotic acetyltransferase</fullName>
    </submittedName>
</protein>
<keyword evidence="1" id="KW-0808">Transferase</keyword>
<organism evidence="1 2">
    <name type="scientific">Roseburia inulinivorans</name>
    <dbReference type="NCBI Taxonomy" id="360807"/>
    <lineage>
        <taxon>Bacteria</taxon>
        <taxon>Bacillati</taxon>
        <taxon>Bacillota</taxon>
        <taxon>Clostridia</taxon>
        <taxon>Lachnospirales</taxon>
        <taxon>Lachnospiraceae</taxon>
        <taxon>Roseburia</taxon>
    </lineage>
</organism>
<comment type="caution">
    <text evidence="1">The sequence shown here is derived from an EMBL/GenBank/DDBJ whole genome shotgun (WGS) entry which is preliminary data.</text>
</comment>
<dbReference type="InterPro" id="IPR001451">
    <property type="entry name" value="Hexapep"/>
</dbReference>
<name>A0A3R6GTT4_9FIRM</name>
<proteinExistence type="predicted"/>
<dbReference type="PANTHER" id="PTHR43300">
    <property type="entry name" value="ACETYLTRANSFERASE"/>
    <property type="match status" value="1"/>
</dbReference>
<dbReference type="Gene3D" id="2.160.10.10">
    <property type="entry name" value="Hexapeptide repeat proteins"/>
    <property type="match status" value="1"/>
</dbReference>
<dbReference type="Proteomes" id="UP000283492">
    <property type="component" value="Unassembled WGS sequence"/>
</dbReference>
<reference evidence="1 2" key="1">
    <citation type="submission" date="2018-08" db="EMBL/GenBank/DDBJ databases">
        <title>A genome reference for cultivated species of the human gut microbiota.</title>
        <authorList>
            <person name="Zou Y."/>
            <person name="Xue W."/>
            <person name="Luo G."/>
        </authorList>
    </citation>
    <scope>NUCLEOTIDE SEQUENCE [LARGE SCALE GENOMIC DNA]</scope>
    <source>
        <strain evidence="1 2">AM42-1AC</strain>
    </source>
</reference>
<sequence>MVEVGDFTYGVPQINFIGHKNAYISIGRFCSFANGVKLFAGGEHHKEYVSTYPFSMFFNGRYKVGTHAEAKGPIIIGNDVWFGADAKVMSGVTIGDGAIIGAGAVVAKNIPPYAIVAGNPAKIISFRFDDETIKRLLDIKWWNWDYSMLDKAVPYIQSSNMEGLFSLYGCYTN</sequence>